<keyword evidence="2" id="KW-0961">Cell wall biogenesis/degradation</keyword>
<dbReference type="GO" id="GO:0008745">
    <property type="term" value="F:N-acetylmuramoyl-L-alanine amidase activity"/>
    <property type="evidence" value="ECO:0007669"/>
    <property type="project" value="InterPro"/>
</dbReference>
<name>A0A1M7H2Q2_RUMFL</name>
<dbReference type="Gene3D" id="2.30.30.40">
    <property type="entry name" value="SH3 Domains"/>
    <property type="match status" value="1"/>
</dbReference>
<dbReference type="SMART" id="SM00646">
    <property type="entry name" value="Ami_3"/>
    <property type="match status" value="1"/>
</dbReference>
<dbReference type="GO" id="GO:0071555">
    <property type="term" value="P:cell wall organization"/>
    <property type="evidence" value="ECO:0007669"/>
    <property type="project" value="UniProtKB-KW"/>
</dbReference>
<sequence>MPKVFLSPSTQEWNKYATDGNEELYMNLLADRLEPYLRSCGISFVRNDPVRNVTGAISDSNAGSYDVHLALHSNAAPENLAGKLRGIDIYYAPKSSLSEKLANIIANNLKSIYPLPDKVRAVPTYSLGEVLRTKAVAVLCELGYHDNYADEAWLKNNLEAIAQNIANSLCDYFGIPFIPTGAVRWGTVTTDGSNLNIRDYPGLSGNVIGIMPDGAKVMINGASDGWYVVNYNGIIGYSSSRFITL</sequence>
<dbReference type="Gene3D" id="3.40.630.40">
    <property type="entry name" value="Zn-dependent exopeptidases"/>
    <property type="match status" value="1"/>
</dbReference>
<dbReference type="PROSITE" id="PS51781">
    <property type="entry name" value="SH3B"/>
    <property type="match status" value="1"/>
</dbReference>
<dbReference type="InterPro" id="IPR002508">
    <property type="entry name" value="MurNAc-LAA_cat"/>
</dbReference>
<dbReference type="AlphaFoldDB" id="A0A1M7H2Q2"/>
<evidence type="ECO:0000256" key="1">
    <source>
        <dbReference type="ARBA" id="ARBA00022801"/>
    </source>
</evidence>
<evidence type="ECO:0000259" key="3">
    <source>
        <dbReference type="PROSITE" id="PS51781"/>
    </source>
</evidence>
<dbReference type="Pfam" id="PF01520">
    <property type="entry name" value="Amidase_3"/>
    <property type="match status" value="1"/>
</dbReference>
<dbReference type="SUPFAM" id="SSF53187">
    <property type="entry name" value="Zn-dependent exopeptidases"/>
    <property type="match status" value="1"/>
</dbReference>
<reference evidence="4 5" key="1">
    <citation type="submission" date="2016-11" db="EMBL/GenBank/DDBJ databases">
        <authorList>
            <person name="Jaros S."/>
            <person name="Januszkiewicz K."/>
            <person name="Wedrychowicz H."/>
        </authorList>
    </citation>
    <scope>NUCLEOTIDE SEQUENCE [LARGE SCALE GENOMIC DNA]</scope>
    <source>
        <strain evidence="4 5">Y1</strain>
    </source>
</reference>
<feature type="domain" description="SH3b" evidence="3">
    <location>
        <begin position="185"/>
        <end position="245"/>
    </location>
</feature>
<dbReference type="Pfam" id="PF08239">
    <property type="entry name" value="SH3_3"/>
    <property type="match status" value="1"/>
</dbReference>
<proteinExistence type="predicted"/>
<dbReference type="Proteomes" id="UP000184394">
    <property type="component" value="Unassembled WGS sequence"/>
</dbReference>
<dbReference type="EMBL" id="FRCT01000002">
    <property type="protein sequence ID" value="SHM22663.1"/>
    <property type="molecule type" value="Genomic_DNA"/>
</dbReference>
<evidence type="ECO:0000313" key="5">
    <source>
        <dbReference type="Proteomes" id="UP000184394"/>
    </source>
</evidence>
<dbReference type="CDD" id="cd02696">
    <property type="entry name" value="MurNAc-LAA"/>
    <property type="match status" value="1"/>
</dbReference>
<accession>A0A1M7H2Q2</accession>
<protein>
    <submittedName>
        <fullName evidence="4">N-acetylmuramoyl-L-alanine amidase</fullName>
    </submittedName>
</protein>
<dbReference type="RefSeq" id="WP_072948391.1">
    <property type="nucleotide sequence ID" value="NZ_FRCT01000002.1"/>
</dbReference>
<keyword evidence="1" id="KW-0378">Hydrolase</keyword>
<dbReference type="InterPro" id="IPR003646">
    <property type="entry name" value="SH3-like_bac-type"/>
</dbReference>
<organism evidence="4 5">
    <name type="scientific">Ruminococcus flavefaciens</name>
    <dbReference type="NCBI Taxonomy" id="1265"/>
    <lineage>
        <taxon>Bacteria</taxon>
        <taxon>Bacillati</taxon>
        <taxon>Bacillota</taxon>
        <taxon>Clostridia</taxon>
        <taxon>Eubacteriales</taxon>
        <taxon>Oscillospiraceae</taxon>
        <taxon>Ruminococcus</taxon>
    </lineage>
</organism>
<evidence type="ECO:0000256" key="2">
    <source>
        <dbReference type="ARBA" id="ARBA00023316"/>
    </source>
</evidence>
<dbReference type="GO" id="GO:0009253">
    <property type="term" value="P:peptidoglycan catabolic process"/>
    <property type="evidence" value="ECO:0007669"/>
    <property type="project" value="InterPro"/>
</dbReference>
<dbReference type="OrthoDB" id="9772024at2"/>
<gene>
    <name evidence="4" type="ORF">SAMN04487860_10281</name>
</gene>
<evidence type="ECO:0000313" key="4">
    <source>
        <dbReference type="EMBL" id="SHM22663.1"/>
    </source>
</evidence>